<evidence type="ECO:0000313" key="3">
    <source>
        <dbReference type="EMBL" id="RFU65378.1"/>
    </source>
</evidence>
<dbReference type="Proteomes" id="UP000262939">
    <property type="component" value="Unassembled WGS sequence"/>
</dbReference>
<sequence length="354" mass="41518">MKRDYKIVFVMFSWGGIGTMEKTVDLVFSSEILNEGADLFEVDRNSLTKLGDFENYIYRGKRDSLDVIVRYTHSSHRTYDLLAAEIDWVSFLKNKGFNVYGHFTSKNGQLVETRKARDETEFYISCFEMLPGRQIGWRNIEENGGLARIWGAAIGKLHRITKSYQPPTGKAARLQWDDDELIQIEMFKPDIESEIAAYRDRIIAQINSLEKTEDNYGLIHSDLHSGNFHIHGEDIFLFDFDDCSYHWFGSDIAIPLYYIVFQRDLHSKDGRDEFASRFFTKFIEGYKMEYILGPGTLESIPLFLKLRDIVLLSVLYKKFDFSRLSANERRFFEEVKVRVQQEEAIIDFRDLHFQ</sequence>
<dbReference type="Pfam" id="PF01636">
    <property type="entry name" value="APH"/>
    <property type="match status" value="1"/>
</dbReference>
<keyword evidence="4" id="KW-1185">Reference proteome</keyword>
<dbReference type="InterPro" id="IPR011009">
    <property type="entry name" value="Kinase-like_dom_sf"/>
</dbReference>
<accession>A0A372LGE2</accession>
<comment type="caution">
    <text evidence="3">The sequence shown here is derived from an EMBL/GenBank/DDBJ whole genome shotgun (WGS) entry which is preliminary data.</text>
</comment>
<dbReference type="PANTHER" id="PTHR21064">
    <property type="entry name" value="AMINOGLYCOSIDE PHOSPHOTRANSFERASE DOMAIN-CONTAINING PROTEIN-RELATED"/>
    <property type="match status" value="1"/>
</dbReference>
<dbReference type="InterPro" id="IPR050249">
    <property type="entry name" value="Pseudomonas-type_ThrB"/>
</dbReference>
<comment type="similarity">
    <text evidence="1">Belongs to the pseudomonas-type ThrB family.</text>
</comment>
<name>A0A372LGE2_9BACI</name>
<evidence type="ECO:0000313" key="4">
    <source>
        <dbReference type="Proteomes" id="UP000262939"/>
    </source>
</evidence>
<dbReference type="InterPro" id="IPR002575">
    <property type="entry name" value="Aminoglycoside_PTrfase"/>
</dbReference>
<dbReference type="SUPFAM" id="SSF56112">
    <property type="entry name" value="Protein kinase-like (PK-like)"/>
    <property type="match status" value="1"/>
</dbReference>
<dbReference type="GO" id="GO:0009088">
    <property type="term" value="P:threonine biosynthetic process"/>
    <property type="evidence" value="ECO:0007669"/>
    <property type="project" value="TreeGrafter"/>
</dbReference>
<feature type="domain" description="Aminoglycoside phosphotransferase" evidence="2">
    <location>
        <begin position="52"/>
        <end position="263"/>
    </location>
</feature>
<evidence type="ECO:0000256" key="1">
    <source>
        <dbReference type="ARBA" id="ARBA00038240"/>
    </source>
</evidence>
<dbReference type="Gene3D" id="3.90.1200.10">
    <property type="match status" value="1"/>
</dbReference>
<dbReference type="GO" id="GO:0004413">
    <property type="term" value="F:homoserine kinase activity"/>
    <property type="evidence" value="ECO:0007669"/>
    <property type="project" value="TreeGrafter"/>
</dbReference>
<dbReference type="PANTHER" id="PTHR21064:SF6">
    <property type="entry name" value="AMINOGLYCOSIDE PHOSPHOTRANSFERASE DOMAIN-CONTAINING PROTEIN"/>
    <property type="match status" value="1"/>
</dbReference>
<proteinExistence type="inferred from homology"/>
<protein>
    <recommendedName>
        <fullName evidence="2">Aminoglycoside phosphotransferase domain-containing protein</fullName>
    </recommendedName>
</protein>
<dbReference type="EMBL" id="QVTD01000003">
    <property type="protein sequence ID" value="RFU65378.1"/>
    <property type="molecule type" value="Genomic_DNA"/>
</dbReference>
<gene>
    <name evidence="3" type="ORF">D0466_05660</name>
</gene>
<organism evidence="3 4">
    <name type="scientific">Peribacillus glennii</name>
    <dbReference type="NCBI Taxonomy" id="2303991"/>
    <lineage>
        <taxon>Bacteria</taxon>
        <taxon>Bacillati</taxon>
        <taxon>Bacillota</taxon>
        <taxon>Bacilli</taxon>
        <taxon>Bacillales</taxon>
        <taxon>Bacillaceae</taxon>
        <taxon>Peribacillus</taxon>
    </lineage>
</organism>
<evidence type="ECO:0000259" key="2">
    <source>
        <dbReference type="Pfam" id="PF01636"/>
    </source>
</evidence>
<dbReference type="AlphaFoldDB" id="A0A372LGE2"/>
<reference evidence="3 4" key="1">
    <citation type="submission" date="2018-08" db="EMBL/GenBank/DDBJ databases">
        <title>Bacillus chawlae sp. nov., Bacillus glennii sp. nov., and Bacillus saganii sp. nov. Isolated from the Vehicle Assembly Building at Kennedy Space Center where the Viking Spacecraft were Assembled.</title>
        <authorList>
            <person name="Seuylemezian A."/>
            <person name="Vaishampayan P."/>
        </authorList>
    </citation>
    <scope>NUCLEOTIDE SEQUENCE [LARGE SCALE GENOMIC DNA]</scope>
    <source>
        <strain evidence="3 4">V44-8</strain>
    </source>
</reference>